<dbReference type="InterPro" id="IPR000408">
    <property type="entry name" value="Reg_chr_condens"/>
</dbReference>
<dbReference type="RefSeq" id="WP_394845725.1">
    <property type="nucleotide sequence ID" value="NZ_CP089982.1"/>
</dbReference>
<proteinExistence type="predicted"/>
<dbReference type="Proteomes" id="UP001379533">
    <property type="component" value="Chromosome"/>
</dbReference>
<dbReference type="SUPFAM" id="SSF50985">
    <property type="entry name" value="RCC1/BLIP-II"/>
    <property type="match status" value="2"/>
</dbReference>
<dbReference type="PANTHER" id="PTHR45622:SF70">
    <property type="entry name" value="SECRETION-REGULATING GUANINE NUCLEOTIDE EXCHANGE FACTOR"/>
    <property type="match status" value="1"/>
</dbReference>
<protein>
    <submittedName>
        <fullName evidence="2">Uncharacterized protein</fullName>
    </submittedName>
</protein>
<dbReference type="PROSITE" id="PS50012">
    <property type="entry name" value="RCC1_3"/>
    <property type="match status" value="3"/>
</dbReference>
<dbReference type="EMBL" id="CP089982">
    <property type="protein sequence ID" value="WXA95116.1"/>
    <property type="molecule type" value="Genomic_DNA"/>
</dbReference>
<reference evidence="2 3" key="1">
    <citation type="submission" date="2021-12" db="EMBL/GenBank/DDBJ databases">
        <title>Discovery of the Pendulisporaceae a myxobacterial family with distinct sporulation behavior and unique specialized metabolism.</title>
        <authorList>
            <person name="Garcia R."/>
            <person name="Popoff A."/>
            <person name="Bader C.D."/>
            <person name="Loehr J."/>
            <person name="Walesch S."/>
            <person name="Walt C."/>
            <person name="Boldt J."/>
            <person name="Bunk B."/>
            <person name="Haeckl F.J.F.P.J."/>
            <person name="Gunesch A.P."/>
            <person name="Birkelbach J."/>
            <person name="Nuebel U."/>
            <person name="Pietschmann T."/>
            <person name="Bach T."/>
            <person name="Mueller R."/>
        </authorList>
    </citation>
    <scope>NUCLEOTIDE SEQUENCE [LARGE SCALE GENOMIC DNA]</scope>
    <source>
        <strain evidence="2 3">MSr12523</strain>
    </source>
</reference>
<sequence>MRGRACAVVFFLLSAGALHCGARRRPTVPRIPSDMARAPNGEAIHAVAIAVGRGHACARTAEGKVLCWGANTSGQLGDGTRISRPRPVAVAGLDDADMLVTGDEHTCARRARDQSLLCWGQNAHGELGDGTTDGRPTPAVVTDLHAVLSVSAAGHMTCARKPNRYVLCWGEVHEGSAVKAPSPVFGMTETEEVATGALHACARLADPASGRNVRCWGSNRLRQLGVPHLVDRGMPVDVPHLEKVTQLAAGREHTCARTEEGSVRCWGGGLRCVPGDWFEGKRVAVKPGAIPGMENVSLVASGADQACAILPDTTVACAREKSATGDRSCVSAPIASLRSVTALALGEEFSCALKRDGTVWCWSKNEPPTPVLQQ</sequence>
<dbReference type="PANTHER" id="PTHR45622">
    <property type="entry name" value="UBIQUITIN-PROTEIN LIGASE E3A-RELATED"/>
    <property type="match status" value="1"/>
</dbReference>
<dbReference type="Pfam" id="PF13540">
    <property type="entry name" value="RCC1_2"/>
    <property type="match status" value="3"/>
</dbReference>
<evidence type="ECO:0000256" key="1">
    <source>
        <dbReference type="ARBA" id="ARBA00022737"/>
    </source>
</evidence>
<accession>A0ABZ2K8U4</accession>
<gene>
    <name evidence="2" type="ORF">LZC95_52935</name>
</gene>
<evidence type="ECO:0000313" key="2">
    <source>
        <dbReference type="EMBL" id="WXA95116.1"/>
    </source>
</evidence>
<evidence type="ECO:0000313" key="3">
    <source>
        <dbReference type="Proteomes" id="UP001379533"/>
    </source>
</evidence>
<organism evidence="2 3">
    <name type="scientific">Pendulispora brunnea</name>
    <dbReference type="NCBI Taxonomy" id="2905690"/>
    <lineage>
        <taxon>Bacteria</taxon>
        <taxon>Pseudomonadati</taxon>
        <taxon>Myxococcota</taxon>
        <taxon>Myxococcia</taxon>
        <taxon>Myxococcales</taxon>
        <taxon>Sorangiineae</taxon>
        <taxon>Pendulisporaceae</taxon>
        <taxon>Pendulispora</taxon>
    </lineage>
</organism>
<keyword evidence="3" id="KW-1185">Reference proteome</keyword>
<dbReference type="Pfam" id="PF00415">
    <property type="entry name" value="RCC1"/>
    <property type="match status" value="1"/>
</dbReference>
<dbReference type="InterPro" id="IPR051709">
    <property type="entry name" value="Ub-ligase/GTPase-reg"/>
</dbReference>
<dbReference type="InterPro" id="IPR009091">
    <property type="entry name" value="RCC1/BLIP-II"/>
</dbReference>
<dbReference type="Gene3D" id="2.130.10.30">
    <property type="entry name" value="Regulator of chromosome condensation 1/beta-lactamase-inhibitor protein II"/>
    <property type="match status" value="2"/>
</dbReference>
<keyword evidence="1" id="KW-0677">Repeat</keyword>
<name>A0ABZ2K8U4_9BACT</name>